<organism evidence="1 2">
    <name type="scientific">Microbacterium wangchenii</name>
    <dbReference type="NCBI Taxonomy" id="2541726"/>
    <lineage>
        <taxon>Bacteria</taxon>
        <taxon>Bacillati</taxon>
        <taxon>Actinomycetota</taxon>
        <taxon>Actinomycetes</taxon>
        <taxon>Micrococcales</taxon>
        <taxon>Microbacteriaceae</taxon>
        <taxon>Microbacterium</taxon>
    </lineage>
</organism>
<keyword evidence="2" id="KW-1185">Reference proteome</keyword>
<dbReference type="RefSeq" id="WP_135067304.1">
    <property type="nucleotide sequence ID" value="NZ_CP038266.1"/>
</dbReference>
<evidence type="ECO:0000313" key="1">
    <source>
        <dbReference type="EMBL" id="QBR89118.1"/>
    </source>
</evidence>
<evidence type="ECO:0008006" key="3">
    <source>
        <dbReference type="Google" id="ProtNLM"/>
    </source>
</evidence>
<reference evidence="1 2" key="1">
    <citation type="submission" date="2019-03" db="EMBL/GenBank/DDBJ databases">
        <authorList>
            <person name="Dong K."/>
        </authorList>
    </citation>
    <scope>NUCLEOTIDE SEQUENCE [LARGE SCALE GENOMIC DNA]</scope>
    <source>
        <strain evidence="2">dk512</strain>
    </source>
</reference>
<dbReference type="EMBL" id="CP038266">
    <property type="protein sequence ID" value="QBR89118.1"/>
    <property type="molecule type" value="Genomic_DNA"/>
</dbReference>
<accession>A0ABX5SSH5</accession>
<dbReference type="PANTHER" id="PTHR30173">
    <property type="entry name" value="SIGMA 19 FACTOR"/>
    <property type="match status" value="1"/>
</dbReference>
<dbReference type="InterPro" id="IPR052704">
    <property type="entry name" value="ECF_Sigma-70_Domain"/>
</dbReference>
<dbReference type="InterPro" id="IPR032710">
    <property type="entry name" value="NTF2-like_dom_sf"/>
</dbReference>
<sequence>MTTPLGSAWARSVWGRSARRRSALDALRDAVADGRAEVVAEMLHRAVTLVVDGGGRVSAPSAPVRGRHAAAAGLVDVLPRDADSAATVASVNGAPALVVRRGAEVVAVVVTALRGRRIATMWVVVNPDKLVHWNRSS</sequence>
<proteinExistence type="predicted"/>
<dbReference type="SUPFAM" id="SSF54427">
    <property type="entry name" value="NTF2-like"/>
    <property type="match status" value="1"/>
</dbReference>
<gene>
    <name evidence="1" type="ORF">E4K62_10735</name>
</gene>
<name>A0ABX5SSH5_9MICO</name>
<protein>
    <recommendedName>
        <fullName evidence="3">Siderophore-interacting protein</fullName>
    </recommendedName>
</protein>
<dbReference type="Proteomes" id="UP000295748">
    <property type="component" value="Chromosome"/>
</dbReference>
<evidence type="ECO:0000313" key="2">
    <source>
        <dbReference type="Proteomes" id="UP000295748"/>
    </source>
</evidence>
<dbReference type="PANTHER" id="PTHR30173:SF43">
    <property type="entry name" value="ECF RNA POLYMERASE SIGMA FACTOR SIGI-RELATED"/>
    <property type="match status" value="1"/>
</dbReference>